<dbReference type="InterPro" id="IPR011604">
    <property type="entry name" value="PDDEXK-like_dom_sf"/>
</dbReference>
<comment type="caution">
    <text evidence="1">The sequence shown here is derived from an EMBL/GenBank/DDBJ whole genome shotgun (WGS) entry which is preliminary data.</text>
</comment>
<accession>A0A1V1NWJ9</accession>
<evidence type="ECO:0000313" key="1">
    <source>
        <dbReference type="EMBL" id="ETR66938.1"/>
    </source>
</evidence>
<dbReference type="EMBL" id="ATBP01001652">
    <property type="protein sequence ID" value="ETR66938.1"/>
    <property type="molecule type" value="Genomic_DNA"/>
</dbReference>
<organism evidence="1 2">
    <name type="scientific">Candidatus Magnetoglobus multicellularis str. Araruama</name>
    <dbReference type="NCBI Taxonomy" id="890399"/>
    <lineage>
        <taxon>Bacteria</taxon>
        <taxon>Pseudomonadati</taxon>
        <taxon>Thermodesulfobacteriota</taxon>
        <taxon>Desulfobacteria</taxon>
        <taxon>Desulfobacterales</taxon>
        <taxon>Desulfobacteraceae</taxon>
        <taxon>Candidatus Magnetoglobus</taxon>
    </lineage>
</organism>
<dbReference type="Gene3D" id="3.90.320.10">
    <property type="match status" value="1"/>
</dbReference>
<gene>
    <name evidence="1" type="ORF">OMM_05403</name>
</gene>
<dbReference type="Proteomes" id="UP000189670">
    <property type="component" value="Unassembled WGS sequence"/>
</dbReference>
<sequence length="294" mass="35138">MKYINDKDYSREMKAFLTYEWYDGKGDDNVLCSVTDLFTPPKIYTLKEKHKDEIEIPLSRMEASQEGSAFHDTMQKILWEKFPHEYITEARLTTEFNDKTISGKFDAYHIESKTLIDFKTTWNYKISKPDTLRQWRIQLNIYARMLREQGYEVDSLEIQYVLKDKANEYKGINSRYGVIELELMSNYELERIVNELINEKLSQPMRDCTSEEQWKRNPEYAVYKTGSKRASKVLKSEAEVDLFLYGKNKEDYNVETRTFDPVRCLKWCPVKHFCDQWRANSQREEDSEDDLPFI</sequence>
<dbReference type="AlphaFoldDB" id="A0A1V1NWJ9"/>
<evidence type="ECO:0000313" key="2">
    <source>
        <dbReference type="Proteomes" id="UP000189670"/>
    </source>
</evidence>
<evidence type="ECO:0008006" key="3">
    <source>
        <dbReference type="Google" id="ProtNLM"/>
    </source>
</evidence>
<protein>
    <recommendedName>
        <fullName evidence="3">PD-(D/E)XK endonuclease-like domain-containing protein</fullName>
    </recommendedName>
</protein>
<reference evidence="2" key="1">
    <citation type="submission" date="2012-11" db="EMBL/GenBank/DDBJ databases">
        <authorList>
            <person name="Lucero-Rivera Y.E."/>
            <person name="Tovar-Ramirez D."/>
        </authorList>
    </citation>
    <scope>NUCLEOTIDE SEQUENCE [LARGE SCALE GENOMIC DNA]</scope>
    <source>
        <strain evidence="2">Araruama</strain>
    </source>
</reference>
<name>A0A1V1NWJ9_9BACT</name>
<proteinExistence type="predicted"/>